<dbReference type="PANTHER" id="PTHR37323">
    <property type="entry name" value="GCN5-RELATED N-ACETYLTRANSFERASE"/>
    <property type="match status" value="1"/>
</dbReference>
<evidence type="ECO:0000256" key="6">
    <source>
        <dbReference type="ARBA" id="ARBA00038095"/>
    </source>
</evidence>
<dbReference type="InterPro" id="IPR045746">
    <property type="entry name" value="ACT14924-like_Acyltransf_dom"/>
</dbReference>
<comment type="catalytic activity">
    <reaction evidence="10">
        <text>a (3R)-hydroxyacyl-[ACP] + L-ornithine = a lyso-ornithine lipid + holo-[ACP] + H(+)</text>
        <dbReference type="Rhea" id="RHEA:20633"/>
        <dbReference type="Rhea" id="RHEA-COMP:9685"/>
        <dbReference type="Rhea" id="RHEA-COMP:9945"/>
        <dbReference type="ChEBI" id="CHEBI:15378"/>
        <dbReference type="ChEBI" id="CHEBI:46911"/>
        <dbReference type="ChEBI" id="CHEBI:64479"/>
        <dbReference type="ChEBI" id="CHEBI:78827"/>
        <dbReference type="ChEBI" id="CHEBI:138482"/>
        <dbReference type="EC" id="2.3.2.30"/>
    </reaction>
    <physiologicalReaction direction="left-to-right" evidence="10">
        <dbReference type="Rhea" id="RHEA:20634"/>
    </physiologicalReaction>
</comment>
<evidence type="ECO:0000259" key="11">
    <source>
        <dbReference type="SMART" id="SM00563"/>
    </source>
</evidence>
<dbReference type="SUPFAM" id="SSF69593">
    <property type="entry name" value="Glycerol-3-phosphate (1)-acyltransferase"/>
    <property type="match status" value="1"/>
</dbReference>
<dbReference type="CDD" id="cd07986">
    <property type="entry name" value="LPLAT_ACT14924-like"/>
    <property type="match status" value="1"/>
</dbReference>
<dbReference type="RefSeq" id="WP_345009870.1">
    <property type="nucleotide sequence ID" value="NZ_BAABFC010000003.1"/>
</dbReference>
<dbReference type="EMBL" id="BAABFC010000003">
    <property type="protein sequence ID" value="GAA4494309.1"/>
    <property type="molecule type" value="Genomic_DNA"/>
</dbReference>
<comment type="pathway">
    <text evidence="1">Lipid metabolism.</text>
</comment>
<accession>A0ABP8PYZ5</accession>
<dbReference type="PANTHER" id="PTHR37323:SF1">
    <property type="entry name" value="L-ORNITHINE N(ALPHA)-ACYLTRANSFERASE"/>
    <property type="match status" value="1"/>
</dbReference>
<dbReference type="SUPFAM" id="SSF55729">
    <property type="entry name" value="Acyl-CoA N-acyltransferases (Nat)"/>
    <property type="match status" value="1"/>
</dbReference>
<evidence type="ECO:0000256" key="9">
    <source>
        <dbReference type="ARBA" id="ARBA00045724"/>
    </source>
</evidence>
<feature type="domain" description="Phospholipid/glycerol acyltransferase" evidence="11">
    <location>
        <begin position="77"/>
        <end position="194"/>
    </location>
</feature>
<sequence length="571" mass="64331">MISVDSLLHQYLPAQSHWQWLRALLRRLLYENDFQQFGRDYPHLKGLDFIEQVLTYFDFGCDVSESELEHIPSQGPLVLVANHPIGTLDGMALLKVVARVRPDVKIMANQMLSHVEPMTSLLFPVDVLGSGSNRQQILAMQAHLAAGKALIVFPAGEVSRLRPHGVRDGRWRTGFLRLADKAKAPIVPLFIRGRNSPLFYVSSMVFKPLSTLLLIREMFAHRCGRIRLRIGPCIPYGAWQQDALPLPKLAGRFRQHLYRLGKGKPGLFRTEAPIALAEDRQRLKQALAACERLGQTHDGKQILLYRRQGEAHAPILRELGRLREIAFRAVGEGSGRRRDLDQYDDDYFHLVLWDPEALEIAGAYRFIPTAGQLAGKGVGGLYSHSLFDFTPAMTQVLAQGIELGRSFIQPAYWGRRSLDYLWQGIGAFLARHPEYRYLFGPVSLSASLPEPARQLLLAFYRRHFPAHRPMAYSRRPCPPCPAALMALFSGDYQADLAQLKARLEEMDCAIPTLYKQYSELCHPGGVQFLDFGEDPAFGHCIDGLVLVDLDALKPNKQQRYIGMHLSKPAAA</sequence>
<keyword evidence="5" id="KW-0012">Acyltransferase</keyword>
<name>A0ABP8PYZ5_9GAMM</name>
<dbReference type="InterPro" id="IPR002123">
    <property type="entry name" value="Plipid/glycerol_acylTrfase"/>
</dbReference>
<evidence type="ECO:0000256" key="1">
    <source>
        <dbReference type="ARBA" id="ARBA00005189"/>
    </source>
</evidence>
<protein>
    <recommendedName>
        <fullName evidence="8">L-ornithine N(alpha)-acyltransferase</fullName>
        <ecNumber evidence="7">2.3.2.30</ecNumber>
    </recommendedName>
</protein>
<dbReference type="Pfam" id="PF19576">
    <property type="entry name" value="Acyltransf_2"/>
    <property type="match status" value="1"/>
</dbReference>
<keyword evidence="13" id="KW-1185">Reference proteome</keyword>
<evidence type="ECO:0000313" key="12">
    <source>
        <dbReference type="EMBL" id="GAA4494309.1"/>
    </source>
</evidence>
<dbReference type="Pfam" id="PF13444">
    <property type="entry name" value="Acetyltransf_5"/>
    <property type="match status" value="1"/>
</dbReference>
<comment type="similarity">
    <text evidence="6">Belongs to the acetyltransferase family. OlsB subfamily.</text>
</comment>
<dbReference type="InterPro" id="IPR016181">
    <property type="entry name" value="Acyl_CoA_acyltransferase"/>
</dbReference>
<evidence type="ECO:0000256" key="2">
    <source>
        <dbReference type="ARBA" id="ARBA00022516"/>
    </source>
</evidence>
<dbReference type="SMART" id="SM00563">
    <property type="entry name" value="PlsC"/>
    <property type="match status" value="1"/>
</dbReference>
<evidence type="ECO:0000256" key="7">
    <source>
        <dbReference type="ARBA" id="ARBA00039058"/>
    </source>
</evidence>
<evidence type="ECO:0000256" key="5">
    <source>
        <dbReference type="ARBA" id="ARBA00023315"/>
    </source>
</evidence>
<evidence type="ECO:0000313" key="13">
    <source>
        <dbReference type="Proteomes" id="UP001501321"/>
    </source>
</evidence>
<comment type="caution">
    <text evidence="12">The sequence shown here is derived from an EMBL/GenBank/DDBJ whole genome shotgun (WGS) entry which is preliminary data.</text>
</comment>
<dbReference type="Gene3D" id="3.40.630.30">
    <property type="match status" value="1"/>
</dbReference>
<evidence type="ECO:0000256" key="10">
    <source>
        <dbReference type="ARBA" id="ARBA00047785"/>
    </source>
</evidence>
<evidence type="ECO:0000256" key="8">
    <source>
        <dbReference type="ARBA" id="ARBA00039866"/>
    </source>
</evidence>
<dbReference type="InterPro" id="IPR052351">
    <property type="entry name" value="Ornithine_N-alpha-AT"/>
</dbReference>
<keyword evidence="4" id="KW-0443">Lipid metabolism</keyword>
<organism evidence="12 13">
    <name type="scientific">Pseudaeromonas paramecii</name>
    <dbReference type="NCBI Taxonomy" id="2138166"/>
    <lineage>
        <taxon>Bacteria</taxon>
        <taxon>Pseudomonadati</taxon>
        <taxon>Pseudomonadota</taxon>
        <taxon>Gammaproteobacteria</taxon>
        <taxon>Aeromonadales</taxon>
        <taxon>Aeromonadaceae</taxon>
        <taxon>Pseudaeromonas</taxon>
    </lineage>
</organism>
<gene>
    <name evidence="12" type="ORF">GCM10023095_05720</name>
</gene>
<reference evidence="13" key="1">
    <citation type="journal article" date="2019" name="Int. J. Syst. Evol. Microbiol.">
        <title>The Global Catalogue of Microorganisms (GCM) 10K type strain sequencing project: providing services to taxonomists for standard genome sequencing and annotation.</title>
        <authorList>
            <consortium name="The Broad Institute Genomics Platform"/>
            <consortium name="The Broad Institute Genome Sequencing Center for Infectious Disease"/>
            <person name="Wu L."/>
            <person name="Ma J."/>
        </authorList>
    </citation>
    <scope>NUCLEOTIDE SEQUENCE [LARGE SCALE GENOMIC DNA]</scope>
    <source>
        <strain evidence="13">JCM 32226</strain>
    </source>
</reference>
<keyword evidence="3" id="KW-0808">Transferase</keyword>
<keyword evidence="2" id="KW-0444">Lipid biosynthesis</keyword>
<comment type="function">
    <text evidence="9">Catalyzes the first step in the biosynthesis of ornithine lipids, which are phosphorus-free membrane lipids. Catalyzes the 3-hydroxyacyl-acyl carrier protein-dependent acylation of ornithine to form lyso-ornithine lipid (LOL).</text>
</comment>
<evidence type="ECO:0000256" key="3">
    <source>
        <dbReference type="ARBA" id="ARBA00022679"/>
    </source>
</evidence>
<dbReference type="Proteomes" id="UP001501321">
    <property type="component" value="Unassembled WGS sequence"/>
</dbReference>
<evidence type="ECO:0000256" key="4">
    <source>
        <dbReference type="ARBA" id="ARBA00023098"/>
    </source>
</evidence>
<proteinExistence type="inferred from homology"/>
<dbReference type="EC" id="2.3.2.30" evidence="7"/>